<dbReference type="EMBL" id="CM041533">
    <property type="protein sequence ID" value="KAI3374453.1"/>
    <property type="molecule type" value="Genomic_DNA"/>
</dbReference>
<gene>
    <name evidence="1" type="ORF">L3Q82_006273</name>
</gene>
<keyword evidence="2" id="KW-1185">Reference proteome</keyword>
<sequence length="521" mass="57947">MKDGTGCYDHHIGIDCSDGFNGGCEQLCLQQLAPLEDDPTLYNIQMFCGISNGVVVALDLSVQFSWSTSEFSSIVAVAALTQGLSFIEDNRCIEDYKRGPDGRSCLPLSEVCTEGIDCGEAADIPANQTVFGDLFYGYNNHSKESTSGQILKATFRQKNFARGIEQQLPDGMVVASVPTEVQCHEELSDPVPDPEYLTGMVNYSEVSGYPLVQHWSLRSVLYHVKLNQWVLSQAFSSAIHSLDGATQRSDFVSILREFGNHYVQEAVYGFQESCTIWYPNKQVQRQLWLEYQDISKDTFLTDSVVYYRNLFALGLPSVDKNISGKRKLSVPFSAMSIVSAWKHNSQYHMLPFLPLPHHKSLVNKMDEMKLRMVSAEIYTEIVTETWLDNNIPDVAVELEGRSLLWADRTAASEKHRGGDQLAGVFLDIFNLSLQLATVPVSLKTSIIVPVPKKSAVTCLNDYHPVALTLVIMKCFERIVLKHIKDIIPAGLDQSVCIQGEQVNRGCSIHCTSHSPDPSAVS</sequence>
<organism evidence="1 2">
    <name type="scientific">Scortum barcoo</name>
    <name type="common">barcoo grunter</name>
    <dbReference type="NCBI Taxonomy" id="214431"/>
    <lineage>
        <taxon>Eukaryota</taxon>
        <taxon>Metazoa</taxon>
        <taxon>Chordata</taxon>
        <taxon>Craniata</taxon>
        <taxon>Vertebrata</taxon>
        <taxon>Euteleostomi</taxon>
        <taxon>Actinopterygii</taxon>
        <taxon>Neopterygii</taxon>
        <taxon>Teleostei</taxon>
        <taxon>Neoteleostei</taxon>
        <taxon>Acanthomorphata</taxon>
        <taxon>Eupercaria</taxon>
        <taxon>Centrarchiformes</taxon>
        <taxon>Terapontoidei</taxon>
        <taxon>Terapontidae</taxon>
        <taxon>Scortum</taxon>
    </lineage>
</organism>
<name>A0ACB8X681_9TELE</name>
<evidence type="ECO:0000313" key="2">
    <source>
        <dbReference type="Proteomes" id="UP000831701"/>
    </source>
</evidence>
<reference evidence="1" key="1">
    <citation type="submission" date="2022-04" db="EMBL/GenBank/DDBJ databases">
        <title>Jade perch genome.</title>
        <authorList>
            <person name="Chao B."/>
        </authorList>
    </citation>
    <scope>NUCLEOTIDE SEQUENCE</scope>
    <source>
        <strain evidence="1">CB-2022</strain>
    </source>
</reference>
<protein>
    <submittedName>
        <fullName evidence="1">Uncharacterized protein</fullName>
    </submittedName>
</protein>
<dbReference type="Proteomes" id="UP000831701">
    <property type="component" value="Chromosome 3"/>
</dbReference>
<proteinExistence type="predicted"/>
<evidence type="ECO:0000313" key="1">
    <source>
        <dbReference type="EMBL" id="KAI3374453.1"/>
    </source>
</evidence>
<accession>A0ACB8X681</accession>
<comment type="caution">
    <text evidence="1">The sequence shown here is derived from an EMBL/GenBank/DDBJ whole genome shotgun (WGS) entry which is preliminary data.</text>
</comment>